<dbReference type="EMBL" id="PTIX01000009">
    <property type="protein sequence ID" value="PPK66644.1"/>
    <property type="molecule type" value="Genomic_DNA"/>
</dbReference>
<protein>
    <submittedName>
        <fullName evidence="4">GAF domain-containing protein</fullName>
    </submittedName>
</protein>
<dbReference type="GO" id="GO:0016791">
    <property type="term" value="F:phosphatase activity"/>
    <property type="evidence" value="ECO:0007669"/>
    <property type="project" value="TreeGrafter"/>
</dbReference>
<dbReference type="SUPFAM" id="SSF81606">
    <property type="entry name" value="PP2C-like"/>
    <property type="match status" value="1"/>
</dbReference>
<dbReference type="InterPro" id="IPR003018">
    <property type="entry name" value="GAF"/>
</dbReference>
<dbReference type="PANTHER" id="PTHR43156">
    <property type="entry name" value="STAGE II SPORULATION PROTEIN E-RELATED"/>
    <property type="match status" value="1"/>
</dbReference>
<dbReference type="AlphaFoldDB" id="A0A2S6GN32"/>
<dbReference type="InterPro" id="IPR036457">
    <property type="entry name" value="PPM-type-like_dom_sf"/>
</dbReference>
<sequence length="408" mass="43591">MDRLRDVPQTSGPTDRVRVLEAITDVELRHLEPEESLRVLLGRVRDLFEVDTATILLYDADTERLTVRAAVGVEEEIRHGVTVNLGAGFSGRVAATRLPVVLDRVDATTVVSPFLWRKGLKALLGVPILARDELIGVLHIGSLSARRFTEADTRLLVLVADRIALAIQAERSGAERAATTALQRSLLPGRFPAVPGLRFAARYVPGAATGLGGDWYDVFELRDGRVGIVIGDVAGHGLAAAVVMGRLRSALRAYALEYDAPGEVLAKLHGKVSHFEKRSLATVTYGIIDVPRLRITLSSAGHPPPVLALPGRESALVPLPPDIPVGLGLRGARRDTVVDLVPGAVLAFYTDGLVERRDRAIDPALTRLAAAVTPDDPAAVCAQVMDALLDNAPGRDDIALLVAQVTAD</sequence>
<evidence type="ECO:0000259" key="3">
    <source>
        <dbReference type="SMART" id="SM00331"/>
    </source>
</evidence>
<dbReference type="InterPro" id="IPR001932">
    <property type="entry name" value="PPM-type_phosphatase-like_dom"/>
</dbReference>
<reference evidence="4 5" key="1">
    <citation type="submission" date="2018-02" db="EMBL/GenBank/DDBJ databases">
        <title>Genomic Encyclopedia of Archaeal and Bacterial Type Strains, Phase II (KMG-II): from individual species to whole genera.</title>
        <authorList>
            <person name="Goeker M."/>
        </authorList>
    </citation>
    <scope>NUCLEOTIDE SEQUENCE [LARGE SCALE GENOMIC DNA]</scope>
    <source>
        <strain evidence="4 5">YU 961-1</strain>
    </source>
</reference>
<organism evidence="4 5">
    <name type="scientific">Actinokineospora auranticolor</name>
    <dbReference type="NCBI Taxonomy" id="155976"/>
    <lineage>
        <taxon>Bacteria</taxon>
        <taxon>Bacillati</taxon>
        <taxon>Actinomycetota</taxon>
        <taxon>Actinomycetes</taxon>
        <taxon>Pseudonocardiales</taxon>
        <taxon>Pseudonocardiaceae</taxon>
        <taxon>Actinokineospora</taxon>
    </lineage>
</organism>
<feature type="domain" description="PPM-type phosphatase" evidence="3">
    <location>
        <begin position="194"/>
        <end position="405"/>
    </location>
</feature>
<dbReference type="InterPro" id="IPR052016">
    <property type="entry name" value="Bact_Sigma-Reg"/>
</dbReference>
<proteinExistence type="predicted"/>
<name>A0A2S6GN32_9PSEU</name>
<dbReference type="InterPro" id="IPR029016">
    <property type="entry name" value="GAF-like_dom_sf"/>
</dbReference>
<evidence type="ECO:0000256" key="1">
    <source>
        <dbReference type="ARBA" id="ARBA00022801"/>
    </source>
</evidence>
<dbReference type="SMART" id="SM00331">
    <property type="entry name" value="PP2C_SIG"/>
    <property type="match status" value="1"/>
</dbReference>
<comment type="caution">
    <text evidence="4">The sequence shown here is derived from an EMBL/GenBank/DDBJ whole genome shotgun (WGS) entry which is preliminary data.</text>
</comment>
<evidence type="ECO:0000313" key="4">
    <source>
        <dbReference type="EMBL" id="PPK66644.1"/>
    </source>
</evidence>
<feature type="domain" description="GAF" evidence="2">
    <location>
        <begin position="32"/>
        <end position="177"/>
    </location>
</feature>
<dbReference type="Pfam" id="PF13185">
    <property type="entry name" value="GAF_2"/>
    <property type="match status" value="1"/>
</dbReference>
<evidence type="ECO:0000313" key="5">
    <source>
        <dbReference type="Proteomes" id="UP000239203"/>
    </source>
</evidence>
<dbReference type="Proteomes" id="UP000239203">
    <property type="component" value="Unassembled WGS sequence"/>
</dbReference>
<dbReference type="Pfam" id="PF07228">
    <property type="entry name" value="SpoIIE"/>
    <property type="match status" value="1"/>
</dbReference>
<dbReference type="PANTHER" id="PTHR43156:SF2">
    <property type="entry name" value="STAGE II SPORULATION PROTEIN E"/>
    <property type="match status" value="1"/>
</dbReference>
<accession>A0A2S6GN32</accession>
<keyword evidence="5" id="KW-1185">Reference proteome</keyword>
<evidence type="ECO:0000259" key="2">
    <source>
        <dbReference type="SMART" id="SM00065"/>
    </source>
</evidence>
<dbReference type="SUPFAM" id="SSF55781">
    <property type="entry name" value="GAF domain-like"/>
    <property type="match status" value="1"/>
</dbReference>
<keyword evidence="1" id="KW-0378">Hydrolase</keyword>
<gene>
    <name evidence="4" type="ORF">CLV40_10929</name>
</gene>
<dbReference type="Gene3D" id="3.60.40.10">
    <property type="entry name" value="PPM-type phosphatase domain"/>
    <property type="match status" value="1"/>
</dbReference>
<dbReference type="SMART" id="SM00065">
    <property type="entry name" value="GAF"/>
    <property type="match status" value="1"/>
</dbReference>
<dbReference type="Gene3D" id="3.30.450.40">
    <property type="match status" value="1"/>
</dbReference>